<organism evidence="4 5">
    <name type="scientific">Bradyrhizobium denitrificans</name>
    <dbReference type="NCBI Taxonomy" id="2734912"/>
    <lineage>
        <taxon>Bacteria</taxon>
        <taxon>Pseudomonadati</taxon>
        <taxon>Pseudomonadota</taxon>
        <taxon>Alphaproteobacteria</taxon>
        <taxon>Hyphomicrobiales</taxon>
        <taxon>Nitrobacteraceae</taxon>
        <taxon>Bradyrhizobium</taxon>
    </lineage>
</organism>
<keyword evidence="1 2" id="KW-0732">Signal</keyword>
<dbReference type="RefSeq" id="WP_172241404.1">
    <property type="nucleotide sequence ID" value="NZ_JABFDP010000032.1"/>
</dbReference>
<dbReference type="Gene3D" id="3.40.190.10">
    <property type="entry name" value="Periplasmic binding protein-like II"/>
    <property type="match status" value="2"/>
</dbReference>
<dbReference type="InterPro" id="IPR001638">
    <property type="entry name" value="Solute-binding_3/MltF_N"/>
</dbReference>
<evidence type="ECO:0000313" key="4">
    <source>
        <dbReference type="EMBL" id="MBR1139950.1"/>
    </source>
</evidence>
<comment type="caution">
    <text evidence="4">The sequence shown here is derived from an EMBL/GenBank/DDBJ whole genome shotgun (WGS) entry which is preliminary data.</text>
</comment>
<dbReference type="PANTHER" id="PTHR35936:SF17">
    <property type="entry name" value="ARGININE-BINDING EXTRACELLULAR PROTEIN ARTP"/>
    <property type="match status" value="1"/>
</dbReference>
<dbReference type="Pfam" id="PF00497">
    <property type="entry name" value="SBP_bac_3"/>
    <property type="match status" value="1"/>
</dbReference>
<evidence type="ECO:0000259" key="3">
    <source>
        <dbReference type="SMART" id="SM00062"/>
    </source>
</evidence>
<name>A0ABS5GF58_9BRAD</name>
<reference evidence="5" key="1">
    <citation type="journal article" date="2021" name="ISME J.">
        <title>Evolutionary origin and ecological implication of a unique nif island in free-living Bradyrhizobium lineages.</title>
        <authorList>
            <person name="Tao J."/>
        </authorList>
    </citation>
    <scope>NUCLEOTIDE SEQUENCE [LARGE SCALE GENOMIC DNA]</scope>
    <source>
        <strain evidence="5">SZCCT0094</strain>
    </source>
</reference>
<protein>
    <submittedName>
        <fullName evidence="4">Transporter substrate-binding domain-containing protein</fullName>
    </submittedName>
</protein>
<accession>A0ABS5GF58</accession>
<dbReference type="PANTHER" id="PTHR35936">
    <property type="entry name" value="MEMBRANE-BOUND LYTIC MUREIN TRANSGLYCOSYLASE F"/>
    <property type="match status" value="1"/>
</dbReference>
<evidence type="ECO:0000313" key="5">
    <source>
        <dbReference type="Proteomes" id="UP001314635"/>
    </source>
</evidence>
<evidence type="ECO:0000256" key="1">
    <source>
        <dbReference type="ARBA" id="ARBA00022729"/>
    </source>
</evidence>
<dbReference type="SUPFAM" id="SSF53850">
    <property type="entry name" value="Periplasmic binding protein-like II"/>
    <property type="match status" value="1"/>
</dbReference>
<dbReference type="SMART" id="SM00062">
    <property type="entry name" value="PBPb"/>
    <property type="match status" value="1"/>
</dbReference>
<feature type="domain" description="Solute-binding protein family 3/N-terminal" evidence="3">
    <location>
        <begin position="38"/>
        <end position="256"/>
    </location>
</feature>
<sequence>MLKWHWLRNAALIAAVFALFSNGADAASLKEEIAPTGKLRVAVAVGPAGGAFWCVKSDSGYTGVPVELGKAMAAQAGVPVEFVEHPNANAIVEDAAQGAWDVTFIPKDAERESKLSFGPVYDSVDTTFIIRAGLDIPNIAALDQAGHEVAAINDTTVLRATKGLMKKATVTGFKSYDEVHALLSAGEIDALALARDQLTILAKQIPGTKVLSDTFKKTDTAVAVPLKHPQSQAFVTKFMMDAKANGLLKKAYGANNLSESTLFTQ</sequence>
<dbReference type="Proteomes" id="UP001314635">
    <property type="component" value="Unassembled WGS sequence"/>
</dbReference>
<feature type="signal peptide" evidence="2">
    <location>
        <begin position="1"/>
        <end position="26"/>
    </location>
</feature>
<proteinExistence type="predicted"/>
<feature type="chain" id="PRO_5046778577" evidence="2">
    <location>
        <begin position="27"/>
        <end position="265"/>
    </location>
</feature>
<gene>
    <name evidence="4" type="ORF">JQ619_29760</name>
</gene>
<keyword evidence="5" id="KW-1185">Reference proteome</keyword>
<dbReference type="EMBL" id="JAFCLK010000035">
    <property type="protein sequence ID" value="MBR1139950.1"/>
    <property type="molecule type" value="Genomic_DNA"/>
</dbReference>
<evidence type="ECO:0000256" key="2">
    <source>
        <dbReference type="SAM" id="SignalP"/>
    </source>
</evidence>